<evidence type="ECO:0000256" key="2">
    <source>
        <dbReference type="ARBA" id="ARBA00008098"/>
    </source>
</evidence>
<evidence type="ECO:0000256" key="4">
    <source>
        <dbReference type="SAM" id="SignalP"/>
    </source>
</evidence>
<dbReference type="Gene3D" id="1.10.238.20">
    <property type="entry name" value="Pheromone/general odorant binding protein domain"/>
    <property type="match status" value="1"/>
</dbReference>
<feature type="signal peptide" evidence="4">
    <location>
        <begin position="1"/>
        <end position="18"/>
    </location>
</feature>
<dbReference type="FunFam" id="1.10.238.20:FF:000001">
    <property type="entry name" value="General odorant-binding protein lush"/>
    <property type="match status" value="1"/>
</dbReference>
<dbReference type="GO" id="GO:0035275">
    <property type="term" value="F:dibutyl phthalate binding"/>
    <property type="evidence" value="ECO:0007669"/>
    <property type="project" value="TreeGrafter"/>
</dbReference>
<keyword evidence="4" id="KW-0732">Signal</keyword>
<dbReference type="Pfam" id="PF01395">
    <property type="entry name" value="PBP_GOBP"/>
    <property type="match status" value="1"/>
</dbReference>
<dbReference type="EMBL" id="MF066360">
    <property type="protein sequence ID" value="AVZ44707.1"/>
    <property type="molecule type" value="mRNA"/>
</dbReference>
<dbReference type="CDD" id="cd23992">
    <property type="entry name" value="PBP_GOBP"/>
    <property type="match status" value="1"/>
</dbReference>
<feature type="chain" id="PRO_5015341652" evidence="4">
    <location>
        <begin position="19"/>
        <end position="139"/>
    </location>
</feature>
<evidence type="ECO:0000256" key="3">
    <source>
        <dbReference type="ARBA" id="ARBA00022525"/>
    </source>
</evidence>
<dbReference type="SUPFAM" id="SSF47565">
    <property type="entry name" value="Insect pheromone/odorant-binding proteins"/>
    <property type="match status" value="1"/>
</dbReference>
<dbReference type="PANTHER" id="PTHR21364:SF1">
    <property type="entry name" value="GENERAL ODORANT-BINDING PROTEIN LUSH"/>
    <property type="match status" value="1"/>
</dbReference>
<accession>A0A2R4SBD2</accession>
<comment type="similarity">
    <text evidence="2">Belongs to the PBP/GOBP family.</text>
</comment>
<protein>
    <submittedName>
        <fullName evidence="5">Odorant binding protein 10</fullName>
    </submittedName>
</protein>
<dbReference type="AlphaFoldDB" id="A0A2R4SBD2"/>
<dbReference type="SMART" id="SM00708">
    <property type="entry name" value="PhBP"/>
    <property type="match status" value="1"/>
</dbReference>
<organism evidence="5">
    <name type="scientific">Grapholita molesta</name>
    <name type="common">Oriental fruit moth</name>
    <name type="synonym">Cydia molesta</name>
    <dbReference type="NCBI Taxonomy" id="192188"/>
    <lineage>
        <taxon>Eukaryota</taxon>
        <taxon>Metazoa</taxon>
        <taxon>Ecdysozoa</taxon>
        <taxon>Arthropoda</taxon>
        <taxon>Hexapoda</taxon>
        <taxon>Insecta</taxon>
        <taxon>Pterygota</taxon>
        <taxon>Neoptera</taxon>
        <taxon>Endopterygota</taxon>
        <taxon>Lepidoptera</taxon>
        <taxon>Glossata</taxon>
        <taxon>Ditrysia</taxon>
        <taxon>Tortricoidea</taxon>
        <taxon>Tortricidae</taxon>
        <taxon>Olethreutinae</taxon>
        <taxon>Grapholitini</taxon>
        <taxon>Grapholita</taxon>
    </lineage>
</organism>
<evidence type="ECO:0000313" key="5">
    <source>
        <dbReference type="EMBL" id="AVZ44707.1"/>
    </source>
</evidence>
<keyword evidence="3" id="KW-0964">Secreted</keyword>
<dbReference type="OrthoDB" id="6610259at2759"/>
<comment type="subcellular location">
    <subcellularLocation>
        <location evidence="1">Secreted</location>
    </subcellularLocation>
</comment>
<evidence type="ECO:0000256" key="1">
    <source>
        <dbReference type="ARBA" id="ARBA00004613"/>
    </source>
</evidence>
<proteinExistence type="evidence at transcript level"/>
<name>A0A2R4SBD2_GRAMO</name>
<reference evidence="5" key="1">
    <citation type="submission" date="2017-05" db="EMBL/GenBank/DDBJ databases">
        <title>Cloning Expressing and Functional Analysis of Three Odorant Binding Proteins of Oriental Fruit Moth Grapholitha molesta (Busck).</title>
        <authorList>
            <person name="Chen X."/>
        </authorList>
    </citation>
    <scope>NUCLEOTIDE SEQUENCE</scope>
</reference>
<dbReference type="GO" id="GO:0005576">
    <property type="term" value="C:extracellular region"/>
    <property type="evidence" value="ECO:0007669"/>
    <property type="project" value="UniProtKB-SubCell"/>
</dbReference>
<dbReference type="PANTHER" id="PTHR21364">
    <property type="entry name" value="GENERAL ODORANT-BINDING PROTEIN 19A"/>
    <property type="match status" value="1"/>
</dbReference>
<dbReference type="InterPro" id="IPR006170">
    <property type="entry name" value="PBP/GOBP"/>
</dbReference>
<dbReference type="InterPro" id="IPR036728">
    <property type="entry name" value="PBP_GOBP_sf"/>
</dbReference>
<dbReference type="GO" id="GO:0007608">
    <property type="term" value="P:sensory perception of smell"/>
    <property type="evidence" value="ECO:0007669"/>
    <property type="project" value="TreeGrafter"/>
</dbReference>
<dbReference type="GO" id="GO:0042048">
    <property type="term" value="P:olfactory behavior"/>
    <property type="evidence" value="ECO:0007669"/>
    <property type="project" value="TreeGrafter"/>
</dbReference>
<dbReference type="GO" id="GO:0005549">
    <property type="term" value="F:odorant binding"/>
    <property type="evidence" value="ECO:0007669"/>
    <property type="project" value="InterPro"/>
</dbReference>
<sequence>MMFIFIVKFLILITFCNAMTMKQIKATGKTIRKTCQPKNNVSDEKIDPLGKGEFIAEKEVMCYMACVMKMAGTVKNGKLSYDAAIKQADMLLPEEIKEPAKAALTACKKVPDAYKDICEAAFHVTKCVYNQNPDIFYFP</sequence>